<dbReference type="Gene3D" id="2.170.270.10">
    <property type="entry name" value="SET domain"/>
    <property type="match status" value="1"/>
</dbReference>
<dbReference type="NCBIfam" id="NF004491">
    <property type="entry name" value="PRK05826.1"/>
    <property type="match status" value="1"/>
</dbReference>
<dbReference type="SUPFAM" id="SSF82199">
    <property type="entry name" value="SET domain"/>
    <property type="match status" value="1"/>
</dbReference>
<dbReference type="PRINTS" id="PR01050">
    <property type="entry name" value="PYRUVTKNASE"/>
</dbReference>
<dbReference type="GO" id="GO:0030955">
    <property type="term" value="F:potassium ion binding"/>
    <property type="evidence" value="ECO:0007669"/>
    <property type="project" value="InterPro"/>
</dbReference>
<dbReference type="InterPro" id="IPR011037">
    <property type="entry name" value="Pyrv_Knase-like_insert_dom_sf"/>
</dbReference>
<keyword evidence="11 15" id="KW-0460">Magnesium</keyword>
<comment type="similarity">
    <text evidence="4 15">Belongs to the pyruvate kinase family.</text>
</comment>
<dbReference type="SUPFAM" id="SSF52935">
    <property type="entry name" value="PK C-terminal domain-like"/>
    <property type="match status" value="1"/>
</dbReference>
<dbReference type="Pfam" id="PF00224">
    <property type="entry name" value="PK"/>
    <property type="match status" value="1"/>
</dbReference>
<dbReference type="InterPro" id="IPR015793">
    <property type="entry name" value="Pyrv_Knase_brl"/>
</dbReference>
<evidence type="ECO:0000256" key="1">
    <source>
        <dbReference type="ARBA" id="ARBA00001946"/>
    </source>
</evidence>
<dbReference type="GO" id="GO:0005524">
    <property type="term" value="F:ATP binding"/>
    <property type="evidence" value="ECO:0007669"/>
    <property type="project" value="UniProtKB-KW"/>
</dbReference>
<dbReference type="GO" id="GO:0006950">
    <property type="term" value="P:response to stress"/>
    <property type="evidence" value="ECO:0007669"/>
    <property type="project" value="UniProtKB-ARBA"/>
</dbReference>
<evidence type="ECO:0000256" key="9">
    <source>
        <dbReference type="ARBA" id="ARBA00022777"/>
    </source>
</evidence>
<comment type="caution">
    <text evidence="17">The sequence shown here is derived from an EMBL/GenBank/DDBJ whole genome shotgun (WGS) entry which is preliminary data.</text>
</comment>
<comment type="catalytic activity">
    <reaction evidence="14 15">
        <text>pyruvate + ATP = phosphoenolpyruvate + ADP + H(+)</text>
        <dbReference type="Rhea" id="RHEA:18157"/>
        <dbReference type="ChEBI" id="CHEBI:15361"/>
        <dbReference type="ChEBI" id="CHEBI:15378"/>
        <dbReference type="ChEBI" id="CHEBI:30616"/>
        <dbReference type="ChEBI" id="CHEBI:58702"/>
        <dbReference type="ChEBI" id="CHEBI:456216"/>
        <dbReference type="EC" id="2.7.1.40"/>
    </reaction>
</comment>
<evidence type="ECO:0000256" key="13">
    <source>
        <dbReference type="ARBA" id="ARBA00023317"/>
    </source>
</evidence>
<dbReference type="InterPro" id="IPR001214">
    <property type="entry name" value="SET_dom"/>
</dbReference>
<evidence type="ECO:0000256" key="3">
    <source>
        <dbReference type="ARBA" id="ARBA00004997"/>
    </source>
</evidence>
<dbReference type="Gene3D" id="3.40.1380.20">
    <property type="entry name" value="Pyruvate kinase, C-terminal domain"/>
    <property type="match status" value="1"/>
</dbReference>
<evidence type="ECO:0000256" key="15">
    <source>
        <dbReference type="RuleBase" id="RU000504"/>
    </source>
</evidence>
<dbReference type="Proteomes" id="UP001210925">
    <property type="component" value="Unassembled WGS sequence"/>
</dbReference>
<dbReference type="InterPro" id="IPR015795">
    <property type="entry name" value="Pyrv_Knase_C"/>
</dbReference>
<dbReference type="InterPro" id="IPR015806">
    <property type="entry name" value="Pyrv_Knase_insert_dom_sf"/>
</dbReference>
<dbReference type="Pfam" id="PF00856">
    <property type="entry name" value="SET"/>
    <property type="match status" value="1"/>
</dbReference>
<evidence type="ECO:0000256" key="10">
    <source>
        <dbReference type="ARBA" id="ARBA00022840"/>
    </source>
</evidence>
<dbReference type="GO" id="GO:0016301">
    <property type="term" value="F:kinase activity"/>
    <property type="evidence" value="ECO:0007669"/>
    <property type="project" value="UniProtKB-KW"/>
</dbReference>
<evidence type="ECO:0000256" key="4">
    <source>
        <dbReference type="ARBA" id="ARBA00008663"/>
    </source>
</evidence>
<dbReference type="FunFam" id="3.20.20.60:FF:000001">
    <property type="entry name" value="Pyruvate kinase"/>
    <property type="match status" value="1"/>
</dbReference>
<evidence type="ECO:0000256" key="11">
    <source>
        <dbReference type="ARBA" id="ARBA00022842"/>
    </source>
</evidence>
<dbReference type="AlphaFoldDB" id="A0AAD5ULC8"/>
<protein>
    <recommendedName>
        <fullName evidence="5 15">Pyruvate kinase</fullName>
        <ecNumber evidence="5 15">2.7.1.40</ecNumber>
    </recommendedName>
</protein>
<evidence type="ECO:0000256" key="14">
    <source>
        <dbReference type="ARBA" id="ARBA00048152"/>
    </source>
</evidence>
<dbReference type="InterPro" id="IPR046341">
    <property type="entry name" value="SET_dom_sf"/>
</dbReference>
<comment type="cofactor">
    <cofactor evidence="2">
        <name>K(+)</name>
        <dbReference type="ChEBI" id="CHEBI:29103"/>
    </cofactor>
</comment>
<dbReference type="PROSITE" id="PS00110">
    <property type="entry name" value="PYRUVATE_KINASE"/>
    <property type="match status" value="1"/>
</dbReference>
<dbReference type="SUPFAM" id="SSF50800">
    <property type="entry name" value="PK beta-barrel domain-like"/>
    <property type="match status" value="1"/>
</dbReference>
<evidence type="ECO:0000256" key="7">
    <source>
        <dbReference type="ARBA" id="ARBA00022723"/>
    </source>
</evidence>
<dbReference type="EMBL" id="JADGKB010000034">
    <property type="protein sequence ID" value="KAJ3257824.1"/>
    <property type="molecule type" value="Genomic_DNA"/>
</dbReference>
<keyword evidence="7" id="KW-0479">Metal-binding</keyword>
<dbReference type="NCBIfam" id="TIGR01064">
    <property type="entry name" value="pyruv_kin"/>
    <property type="match status" value="1"/>
</dbReference>
<dbReference type="InterPro" id="IPR001697">
    <property type="entry name" value="Pyr_Knase"/>
</dbReference>
<dbReference type="PROSITE" id="PS50280">
    <property type="entry name" value="SET"/>
    <property type="match status" value="1"/>
</dbReference>
<evidence type="ECO:0000259" key="16">
    <source>
        <dbReference type="PROSITE" id="PS50280"/>
    </source>
</evidence>
<organism evidence="17 18">
    <name type="scientific">Boothiomyces macroporosus</name>
    <dbReference type="NCBI Taxonomy" id="261099"/>
    <lineage>
        <taxon>Eukaryota</taxon>
        <taxon>Fungi</taxon>
        <taxon>Fungi incertae sedis</taxon>
        <taxon>Chytridiomycota</taxon>
        <taxon>Chytridiomycota incertae sedis</taxon>
        <taxon>Chytridiomycetes</taxon>
        <taxon>Rhizophydiales</taxon>
        <taxon>Terramycetaceae</taxon>
        <taxon>Boothiomyces</taxon>
    </lineage>
</organism>
<dbReference type="FunFam" id="2.40.33.10:FF:000001">
    <property type="entry name" value="Pyruvate kinase"/>
    <property type="match status" value="1"/>
</dbReference>
<reference evidence="17" key="1">
    <citation type="submission" date="2020-05" db="EMBL/GenBank/DDBJ databases">
        <title>Phylogenomic resolution of chytrid fungi.</title>
        <authorList>
            <person name="Stajich J.E."/>
            <person name="Amses K."/>
            <person name="Simmons R."/>
            <person name="Seto K."/>
            <person name="Myers J."/>
            <person name="Bonds A."/>
            <person name="Quandt C.A."/>
            <person name="Barry K."/>
            <person name="Liu P."/>
            <person name="Grigoriev I."/>
            <person name="Longcore J.E."/>
            <person name="James T.Y."/>
        </authorList>
    </citation>
    <scope>NUCLEOTIDE SEQUENCE</scope>
    <source>
        <strain evidence="17">PLAUS21</strain>
    </source>
</reference>
<dbReference type="NCBIfam" id="NF004978">
    <property type="entry name" value="PRK06354.1"/>
    <property type="match status" value="1"/>
</dbReference>
<evidence type="ECO:0000256" key="5">
    <source>
        <dbReference type="ARBA" id="ARBA00012142"/>
    </source>
</evidence>
<name>A0AAD5ULC8_9FUNG</name>
<dbReference type="InterPro" id="IPR040442">
    <property type="entry name" value="Pyrv_kinase-like_dom_sf"/>
</dbReference>
<dbReference type="Gene3D" id="3.20.20.60">
    <property type="entry name" value="Phosphoenolpyruvate-binding domains"/>
    <property type="match status" value="1"/>
</dbReference>
<keyword evidence="12 15" id="KW-0324">Glycolysis</keyword>
<keyword evidence="8" id="KW-0547">Nucleotide-binding</keyword>
<dbReference type="SUPFAM" id="SSF51621">
    <property type="entry name" value="Phosphoenolpyruvate/pyruvate domain"/>
    <property type="match status" value="1"/>
</dbReference>
<dbReference type="SMART" id="SM00317">
    <property type="entry name" value="SET"/>
    <property type="match status" value="1"/>
</dbReference>
<dbReference type="InterPro" id="IPR018209">
    <property type="entry name" value="Pyrv_Knase_AS"/>
</dbReference>
<dbReference type="InterPro" id="IPR036918">
    <property type="entry name" value="Pyrv_Knase_C_sf"/>
</dbReference>
<proteinExistence type="inferred from homology"/>
<dbReference type="GO" id="GO:0000287">
    <property type="term" value="F:magnesium ion binding"/>
    <property type="evidence" value="ECO:0007669"/>
    <property type="project" value="InterPro"/>
</dbReference>
<dbReference type="Gene3D" id="2.40.33.10">
    <property type="entry name" value="PK beta-barrel domain-like"/>
    <property type="match status" value="1"/>
</dbReference>
<evidence type="ECO:0000313" key="17">
    <source>
        <dbReference type="EMBL" id="KAJ3257824.1"/>
    </source>
</evidence>
<evidence type="ECO:0000256" key="8">
    <source>
        <dbReference type="ARBA" id="ARBA00022741"/>
    </source>
</evidence>
<dbReference type="InterPro" id="IPR015813">
    <property type="entry name" value="Pyrv/PenolPyrv_kinase-like_dom"/>
</dbReference>
<feature type="domain" description="SET" evidence="16">
    <location>
        <begin position="623"/>
        <end position="740"/>
    </location>
</feature>
<dbReference type="GO" id="GO:0004743">
    <property type="term" value="F:pyruvate kinase activity"/>
    <property type="evidence" value="ECO:0007669"/>
    <property type="project" value="UniProtKB-EC"/>
</dbReference>
<dbReference type="PANTHER" id="PTHR11817">
    <property type="entry name" value="PYRUVATE KINASE"/>
    <property type="match status" value="1"/>
</dbReference>
<keyword evidence="9 15" id="KW-0418">Kinase</keyword>
<keyword evidence="13" id="KW-0670">Pyruvate</keyword>
<dbReference type="Pfam" id="PF02887">
    <property type="entry name" value="PK_C"/>
    <property type="match status" value="1"/>
</dbReference>
<keyword evidence="18" id="KW-1185">Reference proteome</keyword>
<evidence type="ECO:0000256" key="12">
    <source>
        <dbReference type="ARBA" id="ARBA00023152"/>
    </source>
</evidence>
<evidence type="ECO:0000256" key="2">
    <source>
        <dbReference type="ARBA" id="ARBA00001958"/>
    </source>
</evidence>
<accession>A0AAD5ULC8</accession>
<keyword evidence="10" id="KW-0067">ATP-binding</keyword>
<gene>
    <name evidence="17" type="ORF">HK103_004292</name>
</gene>
<dbReference type="EC" id="2.7.1.40" evidence="5 15"/>
<sequence length="750" mass="83712">MNSTYIEQSSPKTQSVEALGKLIEAGMNVMRMNFSHGTHEYHKKTVDNLRSYLASSKSPRTVAILLDTKGPEIRSGKLVDHCDKNLVAGSTFTFHNDESRLGDSTQVATTYKSLATTVVPGDRILVDDGLIGMVVQSVDTEKMEVVCTVENDGVLGETKGVNLPGKIIDLPAITKKDAADIQFGVENNVDFIAASFIRKASDVNEIRDLIRGTGIKIISKIENQEGLDNFDEILDASDGIMVARGDLGVEIPVEQVARFQKMMIRKCNIAGKPVVTATQMLESMIVNPRPTRAEATDVANAVLDGSDCVMLSGETAKGAFPTLAVSMMARICREAEADINYSELYPSLRRHLQLPISVSEAVAANAVKTSWDVHAALIVVLTQSGATAINISKYRPIAPVLAVTASHQVARQCQVLRGIYPLVVESMSGTENIIHRAMLWGVKMGMAQKGDAVVVTSGVLEQIAVQFKMYKASLLPKKQRKIWNLLLTAILGLQLYAIFQLSTDLKTLKCKVEQNQVRLQDKAAVVPKKEHLPHGHYLKNIATRLDDPQIPLYPDQEYSYDDFESIFELKYLGQVVVKNSALEAMLNKHDIYTDEEYLSDKETKDNYAKKFESYLEQKDHKKEHMERYAVKWASKETGFGLFAKVDIQPGEIIGIYTGVLHDGDENTDFTWYYASSEFASGHLELGVDSLTEGNYFRFVNHHDTRFNVICDRVPYNNRWHYFYIAVRPIQKGQQLLTHYGDDYFESRSKN</sequence>
<comment type="pathway">
    <text evidence="3 15">Carbohydrate degradation; glycolysis; pyruvate from D-glyceraldehyde 3-phosphate: step 5/5.</text>
</comment>
<comment type="cofactor">
    <cofactor evidence="1">
        <name>Mg(2+)</name>
        <dbReference type="ChEBI" id="CHEBI:18420"/>
    </cofactor>
</comment>
<keyword evidence="6 15" id="KW-0808">Transferase</keyword>
<evidence type="ECO:0000313" key="18">
    <source>
        <dbReference type="Proteomes" id="UP001210925"/>
    </source>
</evidence>
<evidence type="ECO:0000256" key="6">
    <source>
        <dbReference type="ARBA" id="ARBA00022679"/>
    </source>
</evidence>